<name>A0A317W3F2_9EURO</name>
<reference evidence="5 6" key="1">
    <citation type="submission" date="2016-12" db="EMBL/GenBank/DDBJ databases">
        <title>The genomes of Aspergillus section Nigri reveals drivers in fungal speciation.</title>
        <authorList>
            <consortium name="DOE Joint Genome Institute"/>
            <person name="Vesth T.C."/>
            <person name="Nybo J."/>
            <person name="Theobald S."/>
            <person name="Brandl J."/>
            <person name="Frisvad J.C."/>
            <person name="Nielsen K.F."/>
            <person name="Lyhne E.K."/>
            <person name="Kogle M.E."/>
            <person name="Kuo A."/>
            <person name="Riley R."/>
            <person name="Clum A."/>
            <person name="Nolan M."/>
            <person name="Lipzen A."/>
            <person name="Salamov A."/>
            <person name="Henrissat B."/>
            <person name="Wiebenga A."/>
            <person name="De Vries R.P."/>
            <person name="Grigoriev I.V."/>
            <person name="Mortensen U.H."/>
            <person name="Andersen M.R."/>
            <person name="Baker S.E."/>
        </authorList>
    </citation>
    <scope>NUCLEOTIDE SEQUENCE [LARGE SCALE GENOMIC DNA]</scope>
    <source>
        <strain evidence="5 6">CBS 117.55</strain>
    </source>
</reference>
<evidence type="ECO:0000313" key="6">
    <source>
        <dbReference type="Proteomes" id="UP000247233"/>
    </source>
</evidence>
<dbReference type="InterPro" id="IPR055647">
    <property type="entry name" value="DUF7223"/>
</dbReference>
<dbReference type="GeneID" id="37070749"/>
<dbReference type="RefSeq" id="XP_025398671.1">
    <property type="nucleotide sequence ID" value="XM_025548512.1"/>
</dbReference>
<evidence type="ECO:0000259" key="3">
    <source>
        <dbReference type="Pfam" id="PF22974"/>
    </source>
</evidence>
<dbReference type="STRING" id="1448321.A0A317W3F2"/>
<dbReference type="AlphaFoldDB" id="A0A317W3F2"/>
<feature type="compositionally biased region" description="Basic and acidic residues" evidence="1">
    <location>
        <begin position="511"/>
        <end position="524"/>
    </location>
</feature>
<feature type="chain" id="PRO_5016266504" evidence="2">
    <location>
        <begin position="25"/>
        <end position="620"/>
    </location>
</feature>
<feature type="signal peptide" evidence="2">
    <location>
        <begin position="1"/>
        <end position="24"/>
    </location>
</feature>
<keyword evidence="2" id="KW-0732">Signal</keyword>
<feature type="domain" description="DUF7223" evidence="4">
    <location>
        <begin position="226"/>
        <end position="484"/>
    </location>
</feature>
<keyword evidence="6" id="KW-1185">Reference proteome</keyword>
<feature type="compositionally biased region" description="Low complexity" evidence="1">
    <location>
        <begin position="525"/>
        <end position="586"/>
    </location>
</feature>
<dbReference type="VEuPathDB" id="FungiDB:BO70DRAFT_52151"/>
<proteinExistence type="predicted"/>
<dbReference type="Proteomes" id="UP000247233">
    <property type="component" value="Unassembled WGS sequence"/>
</dbReference>
<accession>A0A317W3F2</accession>
<feature type="domain" description="DUF7029" evidence="3">
    <location>
        <begin position="87"/>
        <end position="188"/>
    </location>
</feature>
<evidence type="ECO:0000259" key="4">
    <source>
        <dbReference type="Pfam" id="PF23865"/>
    </source>
</evidence>
<feature type="region of interest" description="Disordered" evidence="1">
    <location>
        <begin position="495"/>
        <end position="620"/>
    </location>
</feature>
<dbReference type="InterPro" id="IPR054293">
    <property type="entry name" value="DUF7029"/>
</dbReference>
<dbReference type="Pfam" id="PF23865">
    <property type="entry name" value="DUF7223"/>
    <property type="match status" value="1"/>
</dbReference>
<evidence type="ECO:0000256" key="1">
    <source>
        <dbReference type="SAM" id="MobiDB-lite"/>
    </source>
</evidence>
<comment type="caution">
    <text evidence="5">The sequence shown here is derived from an EMBL/GenBank/DDBJ whole genome shotgun (WGS) entry which is preliminary data.</text>
</comment>
<dbReference type="Pfam" id="PF22974">
    <property type="entry name" value="DUF7029"/>
    <property type="match status" value="1"/>
</dbReference>
<evidence type="ECO:0000313" key="5">
    <source>
        <dbReference type="EMBL" id="PWY79648.1"/>
    </source>
</evidence>
<dbReference type="OrthoDB" id="160645at2759"/>
<protein>
    <submittedName>
        <fullName evidence="5">Uncharacterized protein</fullName>
    </submittedName>
</protein>
<feature type="compositionally biased region" description="Basic residues" evidence="1">
    <location>
        <begin position="609"/>
        <end position="620"/>
    </location>
</feature>
<evidence type="ECO:0000256" key="2">
    <source>
        <dbReference type="SAM" id="SignalP"/>
    </source>
</evidence>
<feature type="compositionally biased region" description="Low complexity" evidence="1">
    <location>
        <begin position="495"/>
        <end position="510"/>
    </location>
</feature>
<feature type="compositionally biased region" description="Polar residues" evidence="1">
    <location>
        <begin position="591"/>
        <end position="607"/>
    </location>
</feature>
<dbReference type="EMBL" id="MSFL01000015">
    <property type="protein sequence ID" value="PWY79648.1"/>
    <property type="molecule type" value="Genomic_DNA"/>
</dbReference>
<sequence>MVNLLQRGVATGLLASLFVQQGLSLDLEAINPYASSTTTQVKIAGSAAESTTSDYSSIDLQSSHSFYWGASSGSGYTLGNLTVDKSGDNESLLAMEYFTDLLTNVTCTNSSMTLGFSDSDAYSYAKSSWSWVNGANNRTFVVVAGAGQCGWNTDRLPFIISAASFRDDTTAARLTGNASTWDSVLGAFELTLGPAPSDMEISITKRGTESKTISFDHSLPSTSVKVLSEDSLDLSVECKDCETKGSFDFVFTYKVDISWSDLFSSDKKLGTANFKITPKDVSMDITPTLDLSGNLTKSYSKEAELVSIPLDGVSIKDLLDIGPSLVFAVGASAGPVNGDATIGYGLSFDISNDATAELDIVAEKATASGWSPTVTTTGVTLDAEIDATVEVYLKASLELSLSILKWGYEAGIYLKPYVGADFSIEASTSSVCEKENKDYHYAIGVQPSAGLTLDADVAKESDQANPIADVTIASLTKSMSSTCFGFGSITTKTTTSEKTSTTESKSTSTDKTTDTKTTDTKSTDTKSTSTESKTSSSSTKSHPSSASASATAHSSSHSHSHSASASASASSKAKSSTSVTATSHAETTTKDSCSSQVTPSSSATYSVHNHARGYRNHGRI</sequence>
<organism evidence="5 6">
    <name type="scientific">Aspergillus heteromorphus CBS 117.55</name>
    <dbReference type="NCBI Taxonomy" id="1448321"/>
    <lineage>
        <taxon>Eukaryota</taxon>
        <taxon>Fungi</taxon>
        <taxon>Dikarya</taxon>
        <taxon>Ascomycota</taxon>
        <taxon>Pezizomycotina</taxon>
        <taxon>Eurotiomycetes</taxon>
        <taxon>Eurotiomycetidae</taxon>
        <taxon>Eurotiales</taxon>
        <taxon>Aspergillaceae</taxon>
        <taxon>Aspergillus</taxon>
        <taxon>Aspergillus subgen. Circumdati</taxon>
    </lineage>
</organism>
<gene>
    <name evidence="5" type="ORF">BO70DRAFT_52151</name>
</gene>